<proteinExistence type="predicted"/>
<evidence type="ECO:0000313" key="1">
    <source>
        <dbReference type="EMBL" id="KAJ8628627.1"/>
    </source>
</evidence>
<dbReference type="Proteomes" id="UP001234297">
    <property type="component" value="Chromosome 7"/>
</dbReference>
<evidence type="ECO:0000313" key="2">
    <source>
        <dbReference type="Proteomes" id="UP001234297"/>
    </source>
</evidence>
<sequence length="214" mass="23806">MINQTLLHPSFCYSLPPNPYSPVNMAHNLPSALSCQPTILRAKNLELAPTGNLFIRYYLVDGNGDRVKLKSREIASTSDPIWNENVSLECHGPNDPAAGLRLQSVVFELRWRSTSPLLGRIVRSKLLGRAEISWNDVLESEGMLMEKWVTVARMSSTVVGLKAPALQVRMEVGVLEKVKERALGSISWKECSCRHCAYGRDEELFAIAAALEVL</sequence>
<dbReference type="EMBL" id="CM056815">
    <property type="protein sequence ID" value="KAJ8628627.1"/>
    <property type="molecule type" value="Genomic_DNA"/>
</dbReference>
<accession>A0ACC2L5L4</accession>
<name>A0ACC2L5L4_PERAE</name>
<organism evidence="1 2">
    <name type="scientific">Persea americana</name>
    <name type="common">Avocado</name>
    <dbReference type="NCBI Taxonomy" id="3435"/>
    <lineage>
        <taxon>Eukaryota</taxon>
        <taxon>Viridiplantae</taxon>
        <taxon>Streptophyta</taxon>
        <taxon>Embryophyta</taxon>
        <taxon>Tracheophyta</taxon>
        <taxon>Spermatophyta</taxon>
        <taxon>Magnoliopsida</taxon>
        <taxon>Magnoliidae</taxon>
        <taxon>Laurales</taxon>
        <taxon>Lauraceae</taxon>
        <taxon>Persea</taxon>
    </lineage>
</organism>
<comment type="caution">
    <text evidence="1">The sequence shown here is derived from an EMBL/GenBank/DDBJ whole genome shotgun (WGS) entry which is preliminary data.</text>
</comment>
<protein>
    <submittedName>
        <fullName evidence="1">Uncharacterized protein</fullName>
    </submittedName>
</protein>
<reference evidence="1 2" key="1">
    <citation type="journal article" date="2022" name="Hortic Res">
        <title>A haplotype resolved chromosomal level avocado genome allows analysis of novel avocado genes.</title>
        <authorList>
            <person name="Nath O."/>
            <person name="Fletcher S.J."/>
            <person name="Hayward A."/>
            <person name="Shaw L.M."/>
            <person name="Masouleh A.K."/>
            <person name="Furtado A."/>
            <person name="Henry R.J."/>
            <person name="Mitter N."/>
        </authorList>
    </citation>
    <scope>NUCLEOTIDE SEQUENCE [LARGE SCALE GENOMIC DNA]</scope>
    <source>
        <strain evidence="2">cv. Hass</strain>
    </source>
</reference>
<keyword evidence="2" id="KW-1185">Reference proteome</keyword>
<gene>
    <name evidence="1" type="ORF">MRB53_021950</name>
</gene>